<evidence type="ECO:0008006" key="3">
    <source>
        <dbReference type="Google" id="ProtNLM"/>
    </source>
</evidence>
<name>A0A6A5YH74_9PLEO</name>
<organism evidence="1 2">
    <name type="scientific">Lophiotrema nucula</name>
    <dbReference type="NCBI Taxonomy" id="690887"/>
    <lineage>
        <taxon>Eukaryota</taxon>
        <taxon>Fungi</taxon>
        <taxon>Dikarya</taxon>
        <taxon>Ascomycota</taxon>
        <taxon>Pezizomycotina</taxon>
        <taxon>Dothideomycetes</taxon>
        <taxon>Pleosporomycetidae</taxon>
        <taxon>Pleosporales</taxon>
        <taxon>Lophiotremataceae</taxon>
        <taxon>Lophiotrema</taxon>
    </lineage>
</organism>
<accession>A0A6A5YH74</accession>
<dbReference type="AlphaFoldDB" id="A0A6A5YH74"/>
<protein>
    <recommendedName>
        <fullName evidence="3">F-box domain-containing protein</fullName>
    </recommendedName>
</protein>
<gene>
    <name evidence="1" type="ORF">BDV96DRAFT_655585</name>
</gene>
<evidence type="ECO:0000313" key="1">
    <source>
        <dbReference type="EMBL" id="KAF2105508.1"/>
    </source>
</evidence>
<dbReference type="EMBL" id="ML977379">
    <property type="protein sequence ID" value="KAF2105508.1"/>
    <property type="molecule type" value="Genomic_DNA"/>
</dbReference>
<sequence>MASHLQHLFSNMSLELFRLPAQVAAASPLFLLPSELRLLIYEFVFAYPTSSAIPLLASQQLRPLLTCRQFYQEAEQLAFARTVHYLNCAGNTNIQRRLLVLDPGQVSTIQHIRVSTTAGRFYERMQPLRFHIDHIRQPPLTLNTLTIALDVPSLEEHQREADIMKRVRDQDMLLHALWYYKNTNKVIVENLTFRKRMRSRVTGTWTCLDEDDGAYIADELLWRLEISEFEDYSLVPWQDHALLTNGSSGLYTAPSQNNLGQNV</sequence>
<dbReference type="OrthoDB" id="5413827at2759"/>
<dbReference type="Proteomes" id="UP000799770">
    <property type="component" value="Unassembled WGS sequence"/>
</dbReference>
<evidence type="ECO:0000313" key="2">
    <source>
        <dbReference type="Proteomes" id="UP000799770"/>
    </source>
</evidence>
<reference evidence="1" key="1">
    <citation type="journal article" date="2020" name="Stud. Mycol.">
        <title>101 Dothideomycetes genomes: a test case for predicting lifestyles and emergence of pathogens.</title>
        <authorList>
            <person name="Haridas S."/>
            <person name="Albert R."/>
            <person name="Binder M."/>
            <person name="Bloem J."/>
            <person name="Labutti K."/>
            <person name="Salamov A."/>
            <person name="Andreopoulos B."/>
            <person name="Baker S."/>
            <person name="Barry K."/>
            <person name="Bills G."/>
            <person name="Bluhm B."/>
            <person name="Cannon C."/>
            <person name="Castanera R."/>
            <person name="Culley D."/>
            <person name="Daum C."/>
            <person name="Ezra D."/>
            <person name="Gonzalez J."/>
            <person name="Henrissat B."/>
            <person name="Kuo A."/>
            <person name="Liang C."/>
            <person name="Lipzen A."/>
            <person name="Lutzoni F."/>
            <person name="Magnuson J."/>
            <person name="Mondo S."/>
            <person name="Nolan M."/>
            <person name="Ohm R."/>
            <person name="Pangilinan J."/>
            <person name="Park H.-J."/>
            <person name="Ramirez L."/>
            <person name="Alfaro M."/>
            <person name="Sun H."/>
            <person name="Tritt A."/>
            <person name="Yoshinaga Y."/>
            <person name="Zwiers L.-H."/>
            <person name="Turgeon B."/>
            <person name="Goodwin S."/>
            <person name="Spatafora J."/>
            <person name="Crous P."/>
            <person name="Grigoriev I."/>
        </authorList>
    </citation>
    <scope>NUCLEOTIDE SEQUENCE</scope>
    <source>
        <strain evidence="1">CBS 627.86</strain>
    </source>
</reference>
<proteinExistence type="predicted"/>
<keyword evidence="2" id="KW-1185">Reference proteome</keyword>